<evidence type="ECO:0000256" key="6">
    <source>
        <dbReference type="PIRSR" id="PIRSR018153-1"/>
    </source>
</evidence>
<dbReference type="FunFam" id="3.90.550.10:FF:000051">
    <property type="entry name" value="Alpha-1,2-mannosyltransferase (Ktr4)"/>
    <property type="match status" value="1"/>
</dbReference>
<keyword evidence="8" id="KW-0812">Transmembrane</keyword>
<evidence type="ECO:0000256" key="2">
    <source>
        <dbReference type="ARBA" id="ARBA00007677"/>
    </source>
</evidence>
<evidence type="ECO:0000256" key="5">
    <source>
        <dbReference type="ARBA" id="ARBA00022968"/>
    </source>
</evidence>
<dbReference type="GO" id="GO:0006493">
    <property type="term" value="P:protein O-linked glycosylation"/>
    <property type="evidence" value="ECO:0007669"/>
    <property type="project" value="TreeGrafter"/>
</dbReference>
<evidence type="ECO:0000256" key="4">
    <source>
        <dbReference type="ARBA" id="ARBA00022679"/>
    </source>
</evidence>
<dbReference type="InterPro" id="IPR029044">
    <property type="entry name" value="Nucleotide-diphossugar_trans"/>
</dbReference>
<dbReference type="AlphaFoldDB" id="G8YMP7"/>
<evidence type="ECO:0000256" key="1">
    <source>
        <dbReference type="ARBA" id="ARBA00004606"/>
    </source>
</evidence>
<comment type="similarity">
    <text evidence="2">Belongs to the glycosyltransferase 15 family.</text>
</comment>
<dbReference type="GO" id="GO:0006487">
    <property type="term" value="P:protein N-linked glycosylation"/>
    <property type="evidence" value="ECO:0007669"/>
    <property type="project" value="TreeGrafter"/>
</dbReference>
<evidence type="ECO:0000256" key="8">
    <source>
        <dbReference type="SAM" id="Phobius"/>
    </source>
</evidence>
<accession>G8YMP7</accession>
<keyword evidence="8" id="KW-0472">Membrane</keyword>
<comment type="subcellular location">
    <subcellularLocation>
        <location evidence="1">Membrane</location>
        <topology evidence="1">Single-pass type II membrane protein</topology>
    </subcellularLocation>
</comment>
<dbReference type="GO" id="GO:0016020">
    <property type="term" value="C:membrane"/>
    <property type="evidence" value="ECO:0007669"/>
    <property type="project" value="UniProtKB-SubCell"/>
</dbReference>
<dbReference type="InParanoid" id="G8YMP7"/>
<dbReference type="GO" id="GO:0005794">
    <property type="term" value="C:Golgi apparatus"/>
    <property type="evidence" value="ECO:0007669"/>
    <property type="project" value="TreeGrafter"/>
</dbReference>
<feature type="transmembrane region" description="Helical" evidence="8">
    <location>
        <begin position="6"/>
        <end position="25"/>
    </location>
</feature>
<dbReference type="GO" id="GO:0000026">
    <property type="term" value="F:alpha-1,2-mannosyltransferase activity"/>
    <property type="evidence" value="ECO:0007669"/>
    <property type="project" value="TreeGrafter"/>
</dbReference>
<dbReference type="eggNOG" id="KOG4472">
    <property type="taxonomic scope" value="Eukaryota"/>
</dbReference>
<evidence type="ECO:0000313" key="9">
    <source>
        <dbReference type="EMBL" id="CCE79215.1"/>
    </source>
</evidence>
<dbReference type="Pfam" id="PF01793">
    <property type="entry name" value="Glyco_transf_15"/>
    <property type="match status" value="1"/>
</dbReference>
<evidence type="ECO:0000256" key="3">
    <source>
        <dbReference type="ARBA" id="ARBA00022676"/>
    </source>
</evidence>
<gene>
    <name evidence="9" type="primary">Piso0_001266</name>
    <name evidence="9" type="ORF">GNLVRS01_PISO0E01324g</name>
</gene>
<dbReference type="PANTHER" id="PTHR31121:SF6">
    <property type="entry name" value="ALPHA-1,2 MANNOSYLTRANSFERASE KTR1"/>
    <property type="match status" value="1"/>
</dbReference>
<evidence type="ECO:0000313" key="10">
    <source>
        <dbReference type="Proteomes" id="UP000005222"/>
    </source>
</evidence>
<evidence type="ECO:0000256" key="7">
    <source>
        <dbReference type="SAM" id="MobiDB-lite"/>
    </source>
</evidence>
<dbReference type="HOGENOM" id="CLU_024327_0_1_1"/>
<keyword evidence="10" id="KW-1185">Reference proteome</keyword>
<dbReference type="PIRSF" id="PIRSF018153">
    <property type="entry name" value="Glyco_trans_15"/>
    <property type="match status" value="1"/>
</dbReference>
<organism evidence="9 10">
    <name type="scientific">Pichia sorbitophila (strain ATCC MYA-4447 / BCRC 22081 / CBS 7064 / NBRC 10061 / NRRL Y-12695)</name>
    <name type="common">Hybrid yeast</name>
    <dbReference type="NCBI Taxonomy" id="559304"/>
    <lineage>
        <taxon>Eukaryota</taxon>
        <taxon>Fungi</taxon>
        <taxon>Dikarya</taxon>
        <taxon>Ascomycota</taxon>
        <taxon>Saccharomycotina</taxon>
        <taxon>Pichiomycetes</taxon>
        <taxon>Debaryomycetaceae</taxon>
        <taxon>Millerozyma</taxon>
    </lineage>
</organism>
<keyword evidence="4" id="KW-0808">Transferase</keyword>
<keyword evidence="5" id="KW-0735">Signal-anchor</keyword>
<dbReference type="EMBL" id="FO082055">
    <property type="protein sequence ID" value="CCE79215.1"/>
    <property type="molecule type" value="Genomic_DNA"/>
</dbReference>
<dbReference type="PANTHER" id="PTHR31121">
    <property type="entry name" value="ALPHA-1,2 MANNOSYLTRANSFERASE KTR1"/>
    <property type="match status" value="1"/>
</dbReference>
<protein>
    <submittedName>
        <fullName evidence="9">Piso0_001266 protein</fullName>
    </submittedName>
</protein>
<dbReference type="Gene3D" id="3.90.550.10">
    <property type="entry name" value="Spore Coat Polysaccharide Biosynthesis Protein SpsA, Chain A"/>
    <property type="match status" value="1"/>
</dbReference>
<dbReference type="InterPro" id="IPR002685">
    <property type="entry name" value="Glyco_trans_15"/>
</dbReference>
<name>G8YMP7_PICSO</name>
<feature type="active site" description="Nucleophile" evidence="6">
    <location>
        <position position="302"/>
    </location>
</feature>
<reference evidence="9 10" key="1">
    <citation type="journal article" date="2012" name="G3 (Bethesda)">
        <title>Pichia sorbitophila, an interspecies yeast hybrid reveals early steps of genome resolution following polyploidization.</title>
        <authorList>
            <person name="Leh Louis V."/>
            <person name="Despons L."/>
            <person name="Friedrich A."/>
            <person name="Martin T."/>
            <person name="Durrens P."/>
            <person name="Casaregola S."/>
            <person name="Neuveglise C."/>
            <person name="Fairhead C."/>
            <person name="Marck C."/>
            <person name="Cruz J.A."/>
            <person name="Straub M.L."/>
            <person name="Kugler V."/>
            <person name="Sacerdot C."/>
            <person name="Uzunov Z."/>
            <person name="Thierry A."/>
            <person name="Weiss S."/>
            <person name="Bleykasten C."/>
            <person name="De Montigny J."/>
            <person name="Jacques N."/>
            <person name="Jung P."/>
            <person name="Lemaire M."/>
            <person name="Mallet S."/>
            <person name="Morel G."/>
            <person name="Richard G.F."/>
            <person name="Sarkar A."/>
            <person name="Savel G."/>
            <person name="Schacherer J."/>
            <person name="Seret M.L."/>
            <person name="Talla E."/>
            <person name="Samson G."/>
            <person name="Jubin C."/>
            <person name="Poulain J."/>
            <person name="Vacherie B."/>
            <person name="Barbe V."/>
            <person name="Pelletier E."/>
            <person name="Sherman D.J."/>
            <person name="Westhof E."/>
            <person name="Weissenbach J."/>
            <person name="Baret P.V."/>
            <person name="Wincker P."/>
            <person name="Gaillardin C."/>
            <person name="Dujon B."/>
            <person name="Souciet J.L."/>
        </authorList>
    </citation>
    <scope>NUCLEOTIDE SEQUENCE [LARGE SCALE GENOMIC DNA]</scope>
    <source>
        <strain evidence="10">ATCC MYA-4447 / BCRC 22081 / CBS 7064 / NBRC 10061 / NRRL Y-12695</strain>
    </source>
</reference>
<sequence length="416" mass="48597">MLRSSVLKLATVFVGGLLFYTLFTLSKQRDIYDHQGNEGVQNFRPAETGPNEKVVTAGGISHSNGDVASSLEAGSQQSGHSEQSAANVKSSKEKATFVTLARNSELHELIKSIRRVEEKFNKKFHYDWVFFNDEPFTQEFKDLTTSVISGKTKYAQIPKEHWSYPDWLDLDKAASSRKDLKDQGVIYGDLESYRHMCRFETGFFWQNPILDDYEWYWRVEPNTDIHCDIDYDVFKYMKENNKKYGFAISLHEFEKTIPSLWSHVKKFMEDHPEHIAKDNFMKFLSNDNGKTYNLCHFWSNFEVASLDFWRSKAYRDFFSYLDGTGNFFYERWGDAPVHSIAASLFLPKDQIHYFHDIGYNHGVYTQCPLEEAFRQAHNCDCQPEQDFTFRGYSCGTRYYDVMKLPKPANWKEYSAG</sequence>
<dbReference type="GO" id="GO:0000032">
    <property type="term" value="P:cell wall mannoprotein biosynthetic process"/>
    <property type="evidence" value="ECO:0007669"/>
    <property type="project" value="TreeGrafter"/>
</dbReference>
<keyword evidence="8" id="KW-1133">Transmembrane helix</keyword>
<dbReference type="SUPFAM" id="SSF53448">
    <property type="entry name" value="Nucleotide-diphospho-sugar transferases"/>
    <property type="match status" value="1"/>
</dbReference>
<feature type="region of interest" description="Disordered" evidence="7">
    <location>
        <begin position="66"/>
        <end position="90"/>
    </location>
</feature>
<dbReference type="STRING" id="559304.G8YMP7"/>
<feature type="compositionally biased region" description="Polar residues" evidence="7">
    <location>
        <begin position="66"/>
        <end position="89"/>
    </location>
</feature>
<dbReference type="Proteomes" id="UP000005222">
    <property type="component" value="Chromosome E"/>
</dbReference>
<dbReference type="OrthoDB" id="439943at2759"/>
<proteinExistence type="inferred from homology"/>
<keyword evidence="3" id="KW-0328">Glycosyltransferase</keyword>
<dbReference type="OMA" id="FMETIPT"/>